<gene>
    <name evidence="1" type="ORF">Pint_00496</name>
</gene>
<evidence type="ECO:0000313" key="1">
    <source>
        <dbReference type="EMBL" id="KAJ0052210.1"/>
    </source>
</evidence>
<protein>
    <submittedName>
        <fullName evidence="1">Uncharacterized protein</fullName>
    </submittedName>
</protein>
<dbReference type="Proteomes" id="UP001163603">
    <property type="component" value="Chromosome 1"/>
</dbReference>
<sequence>MSLTKQTNLLLKPQCLFLLRRLSTEPTPPAPSQSPSPRPPLQDSESSSLISEAVNLLLQTPRNEWTSSSELNHLLFSSSPTPRLFLKISRHFPSSSQALTFFNYIKSNSLSQQNTKILSSTFQAIFELASREPDSYNKLCDLYKECKDQNVPLSINAATLLIRCFGKANMVDQSLLVYNELEPNIKNTHIRNVLIDVLIRDGRFDDALNVLDQMLQRESEFPPNDVTGDIVFYALMKKNRIRRNIIFRLCRNKKTGVAWDVLHDLMKLGAPIEVASCNALLSAGRVDDASVVLSKLKEAGFCPDIVCYNVLIGAFCRKKMLDKAYEMLTEMEAAGIRPDCVTYNTLISYLSKAGNFLAARRVMKEMLNDGFVPTVVTYGAIIHAYCLHGMVDEAMKIFTDMSSASKVAPNTVIYNTLIDSLCKNNQVELALSLMDDMKVKGVKPNTTTFNAMFKGLREKNMLDKALKLMDKMTEHACHPDYVSMEILTEWFSAVGETEKLRKFVQGYEVSAAPA</sequence>
<reference evidence="2" key="1">
    <citation type="journal article" date="2023" name="G3 (Bethesda)">
        <title>Genome assembly and association tests identify interacting loci associated with vigor, precocity, and sex in interspecific pistachio rootstocks.</title>
        <authorList>
            <person name="Palmer W."/>
            <person name="Jacygrad E."/>
            <person name="Sagayaradj S."/>
            <person name="Cavanaugh K."/>
            <person name="Han R."/>
            <person name="Bertier L."/>
            <person name="Beede B."/>
            <person name="Kafkas S."/>
            <person name="Golino D."/>
            <person name="Preece J."/>
            <person name="Michelmore R."/>
        </authorList>
    </citation>
    <scope>NUCLEOTIDE SEQUENCE [LARGE SCALE GENOMIC DNA]</scope>
</reference>
<accession>A0ACC0ZG76</accession>
<proteinExistence type="predicted"/>
<comment type="caution">
    <text evidence="1">The sequence shown here is derived from an EMBL/GenBank/DDBJ whole genome shotgun (WGS) entry which is preliminary data.</text>
</comment>
<keyword evidence="2" id="KW-1185">Reference proteome</keyword>
<dbReference type="EMBL" id="CM047736">
    <property type="protein sequence ID" value="KAJ0052210.1"/>
    <property type="molecule type" value="Genomic_DNA"/>
</dbReference>
<name>A0ACC0ZG76_9ROSI</name>
<evidence type="ECO:0000313" key="2">
    <source>
        <dbReference type="Proteomes" id="UP001163603"/>
    </source>
</evidence>
<organism evidence="1 2">
    <name type="scientific">Pistacia integerrima</name>
    <dbReference type="NCBI Taxonomy" id="434235"/>
    <lineage>
        <taxon>Eukaryota</taxon>
        <taxon>Viridiplantae</taxon>
        <taxon>Streptophyta</taxon>
        <taxon>Embryophyta</taxon>
        <taxon>Tracheophyta</taxon>
        <taxon>Spermatophyta</taxon>
        <taxon>Magnoliopsida</taxon>
        <taxon>eudicotyledons</taxon>
        <taxon>Gunneridae</taxon>
        <taxon>Pentapetalae</taxon>
        <taxon>rosids</taxon>
        <taxon>malvids</taxon>
        <taxon>Sapindales</taxon>
        <taxon>Anacardiaceae</taxon>
        <taxon>Pistacia</taxon>
    </lineage>
</organism>